<keyword evidence="6" id="KW-0653">Protein transport</keyword>
<protein>
    <submittedName>
        <fullName evidence="9">Flagellar motor protein PomA</fullName>
    </submittedName>
</protein>
<evidence type="ECO:0000256" key="1">
    <source>
        <dbReference type="ARBA" id="ARBA00004651"/>
    </source>
</evidence>
<evidence type="ECO:0000256" key="6">
    <source>
        <dbReference type="RuleBase" id="RU004057"/>
    </source>
</evidence>
<feature type="transmembrane region" description="Helical" evidence="7">
    <location>
        <begin position="33"/>
        <end position="52"/>
    </location>
</feature>
<keyword evidence="5 7" id="KW-0472">Membrane</keyword>
<dbReference type="GO" id="GO:0015031">
    <property type="term" value="P:protein transport"/>
    <property type="evidence" value="ECO:0007669"/>
    <property type="project" value="UniProtKB-KW"/>
</dbReference>
<evidence type="ECO:0000313" key="10">
    <source>
        <dbReference type="Proteomes" id="UP000251800"/>
    </source>
</evidence>
<keyword evidence="2" id="KW-1003">Cell membrane</keyword>
<dbReference type="Proteomes" id="UP000251800">
    <property type="component" value="Unassembled WGS sequence"/>
</dbReference>
<dbReference type="GO" id="GO:0006935">
    <property type="term" value="P:chemotaxis"/>
    <property type="evidence" value="ECO:0007669"/>
    <property type="project" value="InterPro"/>
</dbReference>
<dbReference type="RefSeq" id="WP_109718558.1">
    <property type="nucleotide sequence ID" value="NZ_QEQK01000001.1"/>
</dbReference>
<evidence type="ECO:0000259" key="8">
    <source>
        <dbReference type="Pfam" id="PF01618"/>
    </source>
</evidence>
<evidence type="ECO:0000256" key="4">
    <source>
        <dbReference type="ARBA" id="ARBA00022989"/>
    </source>
</evidence>
<evidence type="ECO:0000256" key="3">
    <source>
        <dbReference type="ARBA" id="ARBA00022692"/>
    </source>
</evidence>
<feature type="domain" description="MotA/TolQ/ExbB proton channel" evidence="8">
    <location>
        <begin position="100"/>
        <end position="216"/>
    </location>
</feature>
<feature type="transmembrane region" description="Helical" evidence="7">
    <location>
        <begin position="143"/>
        <end position="164"/>
    </location>
</feature>
<dbReference type="PANTHER" id="PTHR30433:SF2">
    <property type="entry name" value="MOTILITY PROTEIN A"/>
    <property type="match status" value="1"/>
</dbReference>
<keyword evidence="3 7" id="KW-0812">Transmembrane</keyword>
<keyword evidence="9" id="KW-0966">Cell projection</keyword>
<keyword evidence="4 7" id="KW-1133">Transmembrane helix</keyword>
<feature type="transmembrane region" description="Helical" evidence="7">
    <location>
        <begin position="176"/>
        <end position="198"/>
    </location>
</feature>
<dbReference type="AlphaFoldDB" id="A0A363UQD8"/>
<accession>A0A363UQD8</accession>
<keyword evidence="9" id="KW-0969">Cilium</keyword>
<dbReference type="Pfam" id="PF01618">
    <property type="entry name" value="MotA_ExbB"/>
    <property type="match status" value="1"/>
</dbReference>
<evidence type="ECO:0000256" key="7">
    <source>
        <dbReference type="SAM" id="Phobius"/>
    </source>
</evidence>
<comment type="caution">
    <text evidence="9">The sequence shown here is derived from an EMBL/GenBank/DDBJ whole genome shotgun (WGS) entry which is preliminary data.</text>
</comment>
<dbReference type="OrthoDB" id="9806929at2"/>
<sequence length="263" mass="27501">MDLATLIGLIVGLALIIGSMAMGAGLAPFINVPGLLIVIGGAFCGTLIRFPIGECFGAFGTAIKTAFSYKGADPYQLIDTVKEMADLARKKGMLALEEAEVPDPLLGKGIQMCVDGHDADFIKELLGKEITASIKRAEMGEKVFRAMGDAAPAFGMIGTLVGLVQMMATLSDPSGIGPAMAVSLLTTLYGAMLSNMFFLPIADKLAMRAEQEMDTRQLIVESVVGIREGTSPRLLEQCLKACLPNGENTKAANDGAEGEPAAA</sequence>
<comment type="similarity">
    <text evidence="6">Belongs to the exbB/tolQ family.</text>
</comment>
<dbReference type="InterPro" id="IPR047055">
    <property type="entry name" value="MotA-like"/>
</dbReference>
<name>A0A363UQD8_9GAMM</name>
<dbReference type="GO" id="GO:0005886">
    <property type="term" value="C:plasma membrane"/>
    <property type="evidence" value="ECO:0007669"/>
    <property type="project" value="UniProtKB-SubCell"/>
</dbReference>
<dbReference type="PANTHER" id="PTHR30433">
    <property type="entry name" value="CHEMOTAXIS PROTEIN MOTA"/>
    <property type="match status" value="1"/>
</dbReference>
<evidence type="ECO:0000256" key="2">
    <source>
        <dbReference type="ARBA" id="ARBA00022475"/>
    </source>
</evidence>
<gene>
    <name evidence="9" type="ORF">DEH80_00750</name>
</gene>
<evidence type="ECO:0000256" key="5">
    <source>
        <dbReference type="ARBA" id="ARBA00023136"/>
    </source>
</evidence>
<evidence type="ECO:0000313" key="9">
    <source>
        <dbReference type="EMBL" id="PWN57702.1"/>
    </source>
</evidence>
<dbReference type="EMBL" id="QEQK01000001">
    <property type="protein sequence ID" value="PWN57702.1"/>
    <property type="molecule type" value="Genomic_DNA"/>
</dbReference>
<organism evidence="9 10">
    <name type="scientific">Abyssibacter profundi</name>
    <dbReference type="NCBI Taxonomy" id="2182787"/>
    <lineage>
        <taxon>Bacteria</taxon>
        <taxon>Pseudomonadati</taxon>
        <taxon>Pseudomonadota</taxon>
        <taxon>Gammaproteobacteria</taxon>
        <taxon>Chromatiales</taxon>
        <taxon>Oceanococcaceae</taxon>
        <taxon>Abyssibacter</taxon>
    </lineage>
</organism>
<keyword evidence="9" id="KW-0282">Flagellum</keyword>
<reference evidence="9 10" key="1">
    <citation type="submission" date="2018-05" db="EMBL/GenBank/DDBJ databases">
        <title>Abyssibacter profundi OUC007T gen. nov., sp. nov, a marine bacterium isolated from seawater of the Mariana Trench.</title>
        <authorList>
            <person name="Zhou S."/>
        </authorList>
    </citation>
    <scope>NUCLEOTIDE SEQUENCE [LARGE SCALE GENOMIC DNA]</scope>
    <source>
        <strain evidence="9 10">OUC007</strain>
    </source>
</reference>
<dbReference type="InterPro" id="IPR002898">
    <property type="entry name" value="MotA_ExbB_proton_chnl"/>
</dbReference>
<keyword evidence="10" id="KW-1185">Reference proteome</keyword>
<dbReference type="GO" id="GO:0071978">
    <property type="term" value="P:bacterial-type flagellum-dependent swarming motility"/>
    <property type="evidence" value="ECO:0007669"/>
    <property type="project" value="InterPro"/>
</dbReference>
<proteinExistence type="inferred from homology"/>
<keyword evidence="6" id="KW-0813">Transport</keyword>
<comment type="subcellular location">
    <subcellularLocation>
        <location evidence="1">Cell membrane</location>
        <topology evidence="1">Multi-pass membrane protein</topology>
    </subcellularLocation>
    <subcellularLocation>
        <location evidence="6">Membrane</location>
        <topology evidence="6">Multi-pass membrane protein</topology>
    </subcellularLocation>
</comment>